<organism evidence="2 3">
    <name type="scientific">Corchorus capsularis</name>
    <name type="common">Jute</name>
    <dbReference type="NCBI Taxonomy" id="210143"/>
    <lineage>
        <taxon>Eukaryota</taxon>
        <taxon>Viridiplantae</taxon>
        <taxon>Streptophyta</taxon>
        <taxon>Embryophyta</taxon>
        <taxon>Tracheophyta</taxon>
        <taxon>Spermatophyta</taxon>
        <taxon>Magnoliopsida</taxon>
        <taxon>eudicotyledons</taxon>
        <taxon>Gunneridae</taxon>
        <taxon>Pentapetalae</taxon>
        <taxon>rosids</taxon>
        <taxon>malvids</taxon>
        <taxon>Malvales</taxon>
        <taxon>Malvaceae</taxon>
        <taxon>Grewioideae</taxon>
        <taxon>Apeibeae</taxon>
        <taxon>Corchorus</taxon>
    </lineage>
</organism>
<dbReference type="Gramene" id="OMO76184">
    <property type="protein sequence ID" value="OMO76184"/>
    <property type="gene ID" value="CCACVL1_15890"/>
</dbReference>
<comment type="caution">
    <text evidence="2">The sequence shown here is derived from an EMBL/GenBank/DDBJ whole genome shotgun (WGS) entry which is preliminary data.</text>
</comment>
<feature type="compositionally biased region" description="Polar residues" evidence="1">
    <location>
        <begin position="1"/>
        <end position="16"/>
    </location>
</feature>
<evidence type="ECO:0000256" key="1">
    <source>
        <dbReference type="SAM" id="MobiDB-lite"/>
    </source>
</evidence>
<feature type="region of interest" description="Disordered" evidence="1">
    <location>
        <begin position="1"/>
        <end position="36"/>
    </location>
</feature>
<proteinExistence type="predicted"/>
<dbReference type="AlphaFoldDB" id="A0A1R3I0R9"/>
<reference evidence="2 3" key="1">
    <citation type="submission" date="2013-09" db="EMBL/GenBank/DDBJ databases">
        <title>Corchorus capsularis genome sequencing.</title>
        <authorList>
            <person name="Alam M."/>
            <person name="Haque M.S."/>
            <person name="Islam M.S."/>
            <person name="Emdad E.M."/>
            <person name="Islam M.M."/>
            <person name="Ahmed B."/>
            <person name="Halim A."/>
            <person name="Hossen Q.M.M."/>
            <person name="Hossain M.Z."/>
            <person name="Ahmed R."/>
            <person name="Khan M.M."/>
            <person name="Islam R."/>
            <person name="Rashid M.M."/>
            <person name="Khan S.A."/>
            <person name="Rahman M.S."/>
            <person name="Alam M."/>
        </authorList>
    </citation>
    <scope>NUCLEOTIDE SEQUENCE [LARGE SCALE GENOMIC DNA]</scope>
    <source>
        <strain evidence="3">cv. CVL-1</strain>
        <tissue evidence="2">Whole seedling</tissue>
    </source>
</reference>
<evidence type="ECO:0000313" key="2">
    <source>
        <dbReference type="EMBL" id="OMO76184.1"/>
    </source>
</evidence>
<sequence>MPPSLTPRTRQRNAILSRSKCRIEKKNEDPEQDWSM</sequence>
<dbReference type="Proteomes" id="UP000188268">
    <property type="component" value="Unassembled WGS sequence"/>
</dbReference>
<name>A0A1R3I0R9_COCAP</name>
<dbReference type="EMBL" id="AWWV01010898">
    <property type="protein sequence ID" value="OMO76184.1"/>
    <property type="molecule type" value="Genomic_DNA"/>
</dbReference>
<keyword evidence="3" id="KW-1185">Reference proteome</keyword>
<accession>A0A1R3I0R9</accession>
<protein>
    <submittedName>
        <fullName evidence="2">Uncharacterized protein</fullName>
    </submittedName>
</protein>
<gene>
    <name evidence="2" type="ORF">CCACVL1_15890</name>
</gene>
<evidence type="ECO:0000313" key="3">
    <source>
        <dbReference type="Proteomes" id="UP000188268"/>
    </source>
</evidence>